<evidence type="ECO:0000313" key="11">
    <source>
        <dbReference type="Proteomes" id="UP001466331"/>
    </source>
</evidence>
<evidence type="ECO:0000256" key="1">
    <source>
        <dbReference type="ARBA" id="ARBA00001946"/>
    </source>
</evidence>
<gene>
    <name evidence="10" type="ORF">WKV44_07310</name>
</gene>
<comment type="cofactor">
    <cofactor evidence="1">
        <name>Mg(2+)</name>
        <dbReference type="ChEBI" id="CHEBI:18420"/>
    </cofactor>
</comment>
<dbReference type="RefSeq" id="WP_420069800.1">
    <property type="nucleotide sequence ID" value="NZ_JBCHKQ010000003.1"/>
</dbReference>
<dbReference type="PROSITE" id="PS51374">
    <property type="entry name" value="NDPK_LIKE"/>
    <property type="match status" value="1"/>
</dbReference>
<comment type="caution">
    <text evidence="7">Lacks conserved residue(s) required for the propagation of feature annotation.</text>
</comment>
<dbReference type="CDD" id="cd04413">
    <property type="entry name" value="NDPk_I"/>
    <property type="match status" value="1"/>
</dbReference>
<evidence type="ECO:0000256" key="7">
    <source>
        <dbReference type="PROSITE-ProRule" id="PRU00706"/>
    </source>
</evidence>
<dbReference type="EC" id="2.7.4.6" evidence="3"/>
<dbReference type="PANTHER" id="PTHR11349">
    <property type="entry name" value="NUCLEOSIDE DIPHOSPHATE KINASE"/>
    <property type="match status" value="1"/>
</dbReference>
<name>A0ABU9UCG2_9SPIR</name>
<dbReference type="Proteomes" id="UP001466331">
    <property type="component" value="Unassembled WGS sequence"/>
</dbReference>
<keyword evidence="11" id="KW-1185">Reference proteome</keyword>
<evidence type="ECO:0000256" key="3">
    <source>
        <dbReference type="ARBA" id="ARBA00012966"/>
    </source>
</evidence>
<keyword evidence="6 10" id="KW-0418">Kinase</keyword>
<dbReference type="PRINTS" id="PR01243">
    <property type="entry name" value="NUCDPKINASE"/>
</dbReference>
<keyword evidence="5" id="KW-0808">Transferase</keyword>
<protein>
    <recommendedName>
        <fullName evidence="3">nucleoside-diphosphate kinase</fullName>
        <ecNumber evidence="3">2.7.4.6</ecNumber>
    </recommendedName>
</protein>
<evidence type="ECO:0000256" key="8">
    <source>
        <dbReference type="RuleBase" id="RU004011"/>
    </source>
</evidence>
<keyword evidence="4" id="KW-0597">Phosphoprotein</keyword>
<sequence length="171" mass="19171">MSKANITRTLCLVKPDGVRRGLTGDILSRFERAGLRIVGLKLLVPTDEIARKHYRYEDIAVRHGEDVWNRLVSFLCSGPVVAFVLEGVDVVPVVRKMCGSTEPAASPPGTIRGDFCHHTYEYTNLKQGSVRNLIHASATDEEADYEISVWFEPSELVSYKKADHAEHFLDE</sequence>
<proteinExistence type="inferred from homology"/>
<evidence type="ECO:0000256" key="6">
    <source>
        <dbReference type="ARBA" id="ARBA00022777"/>
    </source>
</evidence>
<dbReference type="SUPFAM" id="SSF54919">
    <property type="entry name" value="Nucleoside diphosphate kinase, NDK"/>
    <property type="match status" value="1"/>
</dbReference>
<dbReference type="InterPro" id="IPR001564">
    <property type="entry name" value="Nucleoside_diP_kinase"/>
</dbReference>
<dbReference type="EMBL" id="JBCHKQ010000003">
    <property type="protein sequence ID" value="MEM5948349.1"/>
    <property type="molecule type" value="Genomic_DNA"/>
</dbReference>
<evidence type="ECO:0000259" key="9">
    <source>
        <dbReference type="SMART" id="SM00562"/>
    </source>
</evidence>
<dbReference type="InterPro" id="IPR034907">
    <property type="entry name" value="NDK-like_dom"/>
</dbReference>
<evidence type="ECO:0000256" key="2">
    <source>
        <dbReference type="ARBA" id="ARBA00008142"/>
    </source>
</evidence>
<dbReference type="InterPro" id="IPR036850">
    <property type="entry name" value="NDK-like_dom_sf"/>
</dbReference>
<dbReference type="Pfam" id="PF00334">
    <property type="entry name" value="NDK"/>
    <property type="match status" value="1"/>
</dbReference>
<evidence type="ECO:0000313" key="10">
    <source>
        <dbReference type="EMBL" id="MEM5948349.1"/>
    </source>
</evidence>
<accession>A0ABU9UCG2</accession>
<organism evidence="10 11">
    <name type="scientific">Rarispira pelagica</name>
    <dbReference type="NCBI Taxonomy" id="3141764"/>
    <lineage>
        <taxon>Bacteria</taxon>
        <taxon>Pseudomonadati</taxon>
        <taxon>Spirochaetota</taxon>
        <taxon>Spirochaetia</taxon>
        <taxon>Winmispirales</taxon>
        <taxon>Winmispiraceae</taxon>
        <taxon>Rarispira</taxon>
    </lineage>
</organism>
<dbReference type="GO" id="GO:0016301">
    <property type="term" value="F:kinase activity"/>
    <property type="evidence" value="ECO:0007669"/>
    <property type="project" value="UniProtKB-KW"/>
</dbReference>
<evidence type="ECO:0000256" key="4">
    <source>
        <dbReference type="ARBA" id="ARBA00022553"/>
    </source>
</evidence>
<comment type="similarity">
    <text evidence="2 7 8">Belongs to the NDK family.</text>
</comment>
<feature type="domain" description="Nucleoside diphosphate kinase-like" evidence="9">
    <location>
        <begin position="6"/>
        <end position="158"/>
    </location>
</feature>
<comment type="caution">
    <text evidence="10">The sequence shown here is derived from an EMBL/GenBank/DDBJ whole genome shotgun (WGS) entry which is preliminary data.</text>
</comment>
<evidence type="ECO:0000256" key="5">
    <source>
        <dbReference type="ARBA" id="ARBA00022679"/>
    </source>
</evidence>
<reference evidence="10 11" key="1">
    <citation type="submission" date="2024-03" db="EMBL/GenBank/DDBJ databases">
        <title>Ignisphaera cupida sp. nov., a hyperthermophilic hydrolytic archaeon from a hot spring of Kamchatka, and proposal of Ignisphaeraceae fam. nov.</title>
        <authorList>
            <person name="Podosokorskaya O.A."/>
            <person name="Elcheninov A.G."/>
            <person name="Maltseva A.I."/>
            <person name="Zayulina K.S."/>
            <person name="Novikov A."/>
            <person name="Merkel A.Y."/>
        </authorList>
    </citation>
    <scope>NUCLEOTIDE SEQUENCE [LARGE SCALE GENOMIC DNA]</scope>
    <source>
        <strain evidence="10 11">38H-sp</strain>
    </source>
</reference>
<dbReference type="SMART" id="SM00562">
    <property type="entry name" value="NDK"/>
    <property type="match status" value="1"/>
</dbReference>
<dbReference type="Gene3D" id="3.30.70.141">
    <property type="entry name" value="Nucleoside diphosphate kinase-like domain"/>
    <property type="match status" value="1"/>
</dbReference>